<dbReference type="EMBL" id="KQ257454">
    <property type="protein sequence ID" value="KND01768.1"/>
    <property type="molecule type" value="Genomic_DNA"/>
</dbReference>
<dbReference type="Proteomes" id="UP000053201">
    <property type="component" value="Unassembled WGS sequence"/>
</dbReference>
<evidence type="ECO:0000256" key="4">
    <source>
        <dbReference type="ARBA" id="ARBA00023163"/>
    </source>
</evidence>
<name>A0A0L0HL38_SPIPD</name>
<evidence type="ECO:0000256" key="2">
    <source>
        <dbReference type="ARBA" id="ARBA00009368"/>
    </source>
</evidence>
<comment type="subcellular location">
    <subcellularLocation>
        <location evidence="1">Nucleus</location>
    </subcellularLocation>
</comment>
<dbReference type="InterPro" id="IPR037817">
    <property type="entry name" value="TAF7"/>
</dbReference>
<dbReference type="OMA" id="NESDEHH"/>
<evidence type="ECO:0000259" key="7">
    <source>
        <dbReference type="SMART" id="SM01370"/>
    </source>
</evidence>
<feature type="region of interest" description="Disordered" evidence="6">
    <location>
        <begin position="132"/>
        <end position="152"/>
    </location>
</feature>
<accession>A0A0L0HL38</accession>
<feature type="domain" description="TAFII55 protein conserved region" evidence="7">
    <location>
        <begin position="45"/>
        <end position="195"/>
    </location>
</feature>
<keyword evidence="5" id="KW-0539">Nucleus</keyword>
<dbReference type="OrthoDB" id="153872at2759"/>
<organism evidence="8 9">
    <name type="scientific">Spizellomyces punctatus (strain DAOM BR117)</name>
    <dbReference type="NCBI Taxonomy" id="645134"/>
    <lineage>
        <taxon>Eukaryota</taxon>
        <taxon>Fungi</taxon>
        <taxon>Fungi incertae sedis</taxon>
        <taxon>Chytridiomycota</taxon>
        <taxon>Chytridiomycota incertae sedis</taxon>
        <taxon>Chytridiomycetes</taxon>
        <taxon>Spizellomycetales</taxon>
        <taxon>Spizellomycetaceae</taxon>
        <taxon>Spizellomyces</taxon>
    </lineage>
</organism>
<evidence type="ECO:0000313" key="9">
    <source>
        <dbReference type="Proteomes" id="UP000053201"/>
    </source>
</evidence>
<gene>
    <name evidence="8" type="ORF">SPPG_03559</name>
</gene>
<dbReference type="GO" id="GO:0005669">
    <property type="term" value="C:transcription factor TFIID complex"/>
    <property type="evidence" value="ECO:0007669"/>
    <property type="project" value="InterPro"/>
</dbReference>
<feature type="compositionally biased region" description="Polar residues" evidence="6">
    <location>
        <begin position="1"/>
        <end position="12"/>
    </location>
</feature>
<protein>
    <recommendedName>
        <fullName evidence="7">TAFII55 protein conserved region domain-containing protein</fullName>
    </recommendedName>
</protein>
<dbReference type="CDD" id="cd08047">
    <property type="entry name" value="TAF7"/>
    <property type="match status" value="1"/>
</dbReference>
<feature type="region of interest" description="Disordered" evidence="6">
    <location>
        <begin position="256"/>
        <end position="306"/>
    </location>
</feature>
<proteinExistence type="inferred from homology"/>
<feature type="compositionally biased region" description="Acidic residues" evidence="6">
    <location>
        <begin position="211"/>
        <end position="243"/>
    </location>
</feature>
<reference evidence="8 9" key="1">
    <citation type="submission" date="2009-08" db="EMBL/GenBank/DDBJ databases">
        <title>The Genome Sequence of Spizellomyces punctatus strain DAOM BR117.</title>
        <authorList>
            <consortium name="The Broad Institute Genome Sequencing Platform"/>
            <person name="Russ C."/>
            <person name="Cuomo C."/>
            <person name="Shea T."/>
            <person name="Young S.K."/>
            <person name="Zeng Q."/>
            <person name="Koehrsen M."/>
            <person name="Haas B."/>
            <person name="Borodovsky M."/>
            <person name="Guigo R."/>
            <person name="Alvarado L."/>
            <person name="Berlin A."/>
            <person name="Bochicchio J."/>
            <person name="Borenstein D."/>
            <person name="Chapman S."/>
            <person name="Chen Z."/>
            <person name="Engels R."/>
            <person name="Freedman E."/>
            <person name="Gellesch M."/>
            <person name="Goldberg J."/>
            <person name="Griggs A."/>
            <person name="Gujja S."/>
            <person name="Heiman D."/>
            <person name="Hepburn T."/>
            <person name="Howarth C."/>
            <person name="Jen D."/>
            <person name="Larson L."/>
            <person name="Lewis B."/>
            <person name="Mehta T."/>
            <person name="Park D."/>
            <person name="Pearson M."/>
            <person name="Roberts A."/>
            <person name="Saif S."/>
            <person name="Shenoy N."/>
            <person name="Sisk P."/>
            <person name="Stolte C."/>
            <person name="Sykes S."/>
            <person name="Thomson T."/>
            <person name="Walk T."/>
            <person name="White J."/>
            <person name="Yandava C."/>
            <person name="Burger G."/>
            <person name="Gray M.W."/>
            <person name="Holland P.W.H."/>
            <person name="King N."/>
            <person name="Lang F.B.F."/>
            <person name="Roger A.J."/>
            <person name="Ruiz-Trillo I."/>
            <person name="Lander E."/>
            <person name="Nusbaum C."/>
        </authorList>
    </citation>
    <scope>NUCLEOTIDE SEQUENCE [LARGE SCALE GENOMIC DNA]</scope>
    <source>
        <strain evidence="8 9">DAOM BR117</strain>
    </source>
</reference>
<keyword evidence="3" id="KW-0805">Transcription regulation</keyword>
<dbReference type="GeneID" id="27687068"/>
<evidence type="ECO:0000256" key="3">
    <source>
        <dbReference type="ARBA" id="ARBA00023015"/>
    </source>
</evidence>
<dbReference type="eggNOG" id="KOG4011">
    <property type="taxonomic scope" value="Eukaryota"/>
</dbReference>
<dbReference type="GO" id="GO:0016251">
    <property type="term" value="F:RNA polymerase II general transcription initiation factor activity"/>
    <property type="evidence" value="ECO:0007669"/>
    <property type="project" value="TreeGrafter"/>
</dbReference>
<evidence type="ECO:0000256" key="6">
    <source>
        <dbReference type="SAM" id="MobiDB-lite"/>
    </source>
</evidence>
<dbReference type="InterPro" id="IPR006751">
    <property type="entry name" value="TAFII55_prot_cons_reg"/>
</dbReference>
<dbReference type="FunCoup" id="A0A0L0HL38">
    <property type="interactions" value="202"/>
</dbReference>
<keyword evidence="9" id="KW-1185">Reference proteome</keyword>
<evidence type="ECO:0000313" key="8">
    <source>
        <dbReference type="EMBL" id="KND01768.1"/>
    </source>
</evidence>
<dbReference type="VEuPathDB" id="FungiDB:SPPG_03559"/>
<feature type="region of interest" description="Disordered" evidence="6">
    <location>
        <begin position="1"/>
        <end position="43"/>
    </location>
</feature>
<dbReference type="SMART" id="SM01370">
    <property type="entry name" value="TAFII55_N"/>
    <property type="match status" value="1"/>
</dbReference>
<evidence type="ECO:0000256" key="1">
    <source>
        <dbReference type="ARBA" id="ARBA00004123"/>
    </source>
</evidence>
<comment type="similarity">
    <text evidence="2">Belongs to the TAF7 family.</text>
</comment>
<dbReference type="PANTHER" id="PTHR12228">
    <property type="entry name" value="TRANSCRIPTION INITIATION FACTOR TFIID 55 KD SUBUNIT-RELATED"/>
    <property type="match status" value="1"/>
</dbReference>
<dbReference type="PANTHER" id="PTHR12228:SF0">
    <property type="entry name" value="TATA-BOX BINDING PROTEIN ASSOCIATED FACTOR 7"/>
    <property type="match status" value="1"/>
</dbReference>
<feature type="compositionally biased region" description="Acidic residues" evidence="6">
    <location>
        <begin position="259"/>
        <end position="296"/>
    </location>
</feature>
<sequence length="364" mass="41242">MVATKAPSTKQPKNAKGLVQTRIGPTRITIKPKKGPLEDEEEAPVEEHFILRMPSGEPAEKLREAVKAREIPEDFNVTFYDPRRATFRLGADSYRAKLVDLPCIIESHKTLDNKQFYKVADISQMLVVDGPAQTTPPQEPQQPLHHDEYTWPHGLTPPLWNVRKRRFRKRISKRTIEDVEREVVRLLEADAQAENVLFEVDDGTDRITAEGFDEGDEDAEGSPDEEGEEETAMDVTEGGDEEDDALTAAWEEALAEHAEGDEDDDEEEDEDEESEDEDEDEEESGGEGDAEGDEELDKAQLQQQVDQLSAEIRDLESKIEDNRAKLAVQINPIMRKRFEDIVKRFTTQLHSKRAELVDLQAGLI</sequence>
<dbReference type="STRING" id="645134.A0A0L0HL38"/>
<dbReference type="GO" id="GO:0051123">
    <property type="term" value="P:RNA polymerase II preinitiation complex assembly"/>
    <property type="evidence" value="ECO:0007669"/>
    <property type="project" value="TreeGrafter"/>
</dbReference>
<dbReference type="AlphaFoldDB" id="A0A0L0HL38"/>
<evidence type="ECO:0000256" key="5">
    <source>
        <dbReference type="ARBA" id="ARBA00023242"/>
    </source>
</evidence>
<dbReference type="InParanoid" id="A0A0L0HL38"/>
<dbReference type="Pfam" id="PF04658">
    <property type="entry name" value="TAFII55_N"/>
    <property type="match status" value="1"/>
</dbReference>
<keyword evidence="4" id="KW-0804">Transcription</keyword>
<dbReference type="RefSeq" id="XP_016609807.1">
    <property type="nucleotide sequence ID" value="XM_016751823.1"/>
</dbReference>
<feature type="region of interest" description="Disordered" evidence="6">
    <location>
        <begin position="201"/>
        <end position="243"/>
    </location>
</feature>